<protein>
    <submittedName>
        <fullName evidence="3">Extracellular solute-binding protein family 3</fullName>
    </submittedName>
</protein>
<dbReference type="KEGG" id="msl:Msil_3735"/>
<reference evidence="3 4" key="1">
    <citation type="journal article" date="2010" name="J. Bacteriol.">
        <title>Complete genome sequence of the aerobic facultative methanotroph Methylocella silvestris BL2.</title>
        <authorList>
            <person name="Chen Y."/>
            <person name="Crombie A."/>
            <person name="Rahman M.T."/>
            <person name="Dedysh S.N."/>
            <person name="Liesack W."/>
            <person name="Stott M.B."/>
            <person name="Alam M."/>
            <person name="Theisen A.R."/>
            <person name="Murrell J.C."/>
            <person name="Dunfield P.F."/>
        </authorList>
    </citation>
    <scope>NUCLEOTIDE SEQUENCE [LARGE SCALE GENOMIC DNA]</scope>
    <source>
        <strain evidence="4">DSM 15510 / CIP 108128 / LMG 27833 / NCIMB 13906 / BL2</strain>
    </source>
</reference>
<gene>
    <name evidence="3" type="ordered locus">Msil_3735</name>
</gene>
<dbReference type="EMBL" id="CP001280">
    <property type="protein sequence ID" value="ACK52617.1"/>
    <property type="molecule type" value="Genomic_DNA"/>
</dbReference>
<dbReference type="Proteomes" id="UP000002257">
    <property type="component" value="Chromosome"/>
</dbReference>
<name>B8EJC5_METSB</name>
<proteinExistence type="predicted"/>
<dbReference type="SMART" id="SM00062">
    <property type="entry name" value="PBPb"/>
    <property type="match status" value="1"/>
</dbReference>
<keyword evidence="1" id="KW-0732">Signal</keyword>
<dbReference type="Pfam" id="PF00497">
    <property type="entry name" value="SBP_bac_3"/>
    <property type="match status" value="1"/>
</dbReference>
<evidence type="ECO:0000313" key="3">
    <source>
        <dbReference type="EMBL" id="ACK52617.1"/>
    </source>
</evidence>
<sequence length="277" mass="30712">MSCLCRQSPRQRRSKLLAGIVAAAFCVFAGPSFARPLEDILSSKSLEICVQEDNAPFSSERPKPAGVFIDLGDAIGKRLGVEVKYTWLFSAEYIRKTGCDLIPAVAQIEGDDPLRQTIPYMEVRSVLAVARDHPPIGDLSELRDGHIAVLATSWARHVLNGEGYNLWVRFLTNDEILDAVAKGDADAGVVPLFAFQTRLREDPALPLRVEEAVKLDPSFDYPASMGLRRADNAAVDRIDDILREMMRDGRIAEIFARYGLSYEPPQSIPVAEKARRD</sequence>
<dbReference type="eggNOG" id="COG0834">
    <property type="taxonomic scope" value="Bacteria"/>
</dbReference>
<accession>B8EJC5</accession>
<evidence type="ECO:0000259" key="2">
    <source>
        <dbReference type="SMART" id="SM00062"/>
    </source>
</evidence>
<evidence type="ECO:0000313" key="4">
    <source>
        <dbReference type="Proteomes" id="UP000002257"/>
    </source>
</evidence>
<organism evidence="3 4">
    <name type="scientific">Methylocella silvestris (strain DSM 15510 / CIP 108128 / LMG 27833 / NCIMB 13906 / BL2)</name>
    <dbReference type="NCBI Taxonomy" id="395965"/>
    <lineage>
        <taxon>Bacteria</taxon>
        <taxon>Pseudomonadati</taxon>
        <taxon>Pseudomonadota</taxon>
        <taxon>Alphaproteobacteria</taxon>
        <taxon>Hyphomicrobiales</taxon>
        <taxon>Beijerinckiaceae</taxon>
        <taxon>Methylocella</taxon>
    </lineage>
</organism>
<dbReference type="Gene3D" id="3.40.190.10">
    <property type="entry name" value="Periplasmic binding protein-like II"/>
    <property type="match status" value="2"/>
</dbReference>
<dbReference type="PANTHER" id="PTHR35936">
    <property type="entry name" value="MEMBRANE-BOUND LYTIC MUREIN TRANSGLYCOSYLASE F"/>
    <property type="match status" value="1"/>
</dbReference>
<dbReference type="HOGENOM" id="CLU_1004044_0_0_5"/>
<keyword evidence="4" id="KW-1185">Reference proteome</keyword>
<feature type="domain" description="Solute-binding protein family 3/N-terminal" evidence="2">
    <location>
        <begin position="45"/>
        <end position="262"/>
    </location>
</feature>
<dbReference type="STRING" id="395965.Msil_3735"/>
<evidence type="ECO:0000256" key="1">
    <source>
        <dbReference type="ARBA" id="ARBA00022729"/>
    </source>
</evidence>
<dbReference type="InterPro" id="IPR001638">
    <property type="entry name" value="Solute-binding_3/MltF_N"/>
</dbReference>
<dbReference type="SUPFAM" id="SSF53850">
    <property type="entry name" value="Periplasmic binding protein-like II"/>
    <property type="match status" value="1"/>
</dbReference>
<dbReference type="AlphaFoldDB" id="B8EJC5"/>